<dbReference type="STRING" id="4577.A0A1D6LTQ7"/>
<dbReference type="AlphaFoldDB" id="A0A1D6LTQ7"/>
<feature type="region of interest" description="Disordered" evidence="5">
    <location>
        <begin position="94"/>
        <end position="152"/>
    </location>
</feature>
<protein>
    <submittedName>
        <fullName evidence="6">Major facilitator superfamily protein</fullName>
    </submittedName>
</protein>
<evidence type="ECO:0000256" key="2">
    <source>
        <dbReference type="ARBA" id="ARBA00022692"/>
    </source>
</evidence>
<dbReference type="InterPro" id="IPR010658">
    <property type="entry name" value="Nodulin-like"/>
</dbReference>
<feature type="compositionally biased region" description="Low complexity" evidence="5">
    <location>
        <begin position="119"/>
        <end position="132"/>
    </location>
</feature>
<organism evidence="6">
    <name type="scientific">Zea mays</name>
    <name type="common">Maize</name>
    <dbReference type="NCBI Taxonomy" id="4577"/>
    <lineage>
        <taxon>Eukaryota</taxon>
        <taxon>Viridiplantae</taxon>
        <taxon>Streptophyta</taxon>
        <taxon>Embryophyta</taxon>
        <taxon>Tracheophyta</taxon>
        <taxon>Spermatophyta</taxon>
        <taxon>Magnoliopsida</taxon>
        <taxon>Liliopsida</taxon>
        <taxon>Poales</taxon>
        <taxon>Poaceae</taxon>
        <taxon>PACMAD clade</taxon>
        <taxon>Panicoideae</taxon>
        <taxon>Andropogonodae</taxon>
        <taxon>Andropogoneae</taxon>
        <taxon>Tripsacinae</taxon>
        <taxon>Zea</taxon>
    </lineage>
</organism>
<accession>A0A1D6LTQ7</accession>
<evidence type="ECO:0000313" key="6">
    <source>
        <dbReference type="EMBL" id="AQK82783.1"/>
    </source>
</evidence>
<dbReference type="PANTHER" id="PTHR21576:SF167">
    <property type="entry name" value="OS09G0536700 PROTEIN"/>
    <property type="match status" value="1"/>
</dbReference>
<evidence type="ECO:0000256" key="5">
    <source>
        <dbReference type="SAM" id="MobiDB-lite"/>
    </source>
</evidence>
<name>A0A1D6LTQ7_MAIZE</name>
<dbReference type="GO" id="GO:0016020">
    <property type="term" value="C:membrane"/>
    <property type="evidence" value="ECO:0007669"/>
    <property type="project" value="UniProtKB-SubCell"/>
</dbReference>
<keyword evidence="2" id="KW-0812">Transmembrane</keyword>
<sequence>MVVSGAVAPLPYWQMRVFLCLGGNNTTWMNTAVLVTCIRNFRRSRGPVSGLLKGYVGLSTVIFTDTYSALLSLYCRLPPPPSARRNPFVAAPRKPYLHPHMPRPPQTIAPPSARPPAAKPAAIRSRAAPSNPEQSVVASKWLWSSGKPNKCS</sequence>
<dbReference type="InParanoid" id="A0A1D6LTQ7"/>
<dbReference type="Pfam" id="PF06813">
    <property type="entry name" value="Nodulin-like"/>
    <property type="match status" value="1"/>
</dbReference>
<keyword evidence="3" id="KW-1133">Transmembrane helix</keyword>
<reference evidence="6" key="1">
    <citation type="submission" date="2015-12" db="EMBL/GenBank/DDBJ databases">
        <title>Update maize B73 reference genome by single molecule sequencing technologies.</title>
        <authorList>
            <consortium name="Maize Genome Sequencing Project"/>
            <person name="Ware D."/>
        </authorList>
    </citation>
    <scope>NUCLEOTIDE SEQUENCE</scope>
    <source>
        <tissue evidence="6">Seedling</tissue>
    </source>
</reference>
<feature type="compositionally biased region" description="Pro residues" evidence="5">
    <location>
        <begin position="102"/>
        <end position="118"/>
    </location>
</feature>
<evidence type="ECO:0000256" key="3">
    <source>
        <dbReference type="ARBA" id="ARBA00022989"/>
    </source>
</evidence>
<comment type="subcellular location">
    <subcellularLocation>
        <location evidence="1">Membrane</location>
        <topology evidence="1">Multi-pass membrane protein</topology>
    </subcellularLocation>
</comment>
<keyword evidence="4" id="KW-0472">Membrane</keyword>
<dbReference type="PANTHER" id="PTHR21576">
    <property type="entry name" value="UNCHARACTERIZED NODULIN-LIKE PROTEIN"/>
    <property type="match status" value="1"/>
</dbReference>
<evidence type="ECO:0000256" key="1">
    <source>
        <dbReference type="ARBA" id="ARBA00004141"/>
    </source>
</evidence>
<dbReference type="EMBL" id="CM000782">
    <property type="protein sequence ID" value="AQK82783.1"/>
    <property type="molecule type" value="Genomic_DNA"/>
</dbReference>
<proteinExistence type="predicted"/>
<evidence type="ECO:0000256" key="4">
    <source>
        <dbReference type="ARBA" id="ARBA00023136"/>
    </source>
</evidence>
<gene>
    <name evidence="6" type="ORF">ZEAMMB73_Zm00001d037075</name>
</gene>